<evidence type="ECO:0000313" key="2">
    <source>
        <dbReference type="Proteomes" id="UP000217103"/>
    </source>
</evidence>
<organism evidence="1 2">
    <name type="scientific">Thermostaphylospora chromogena</name>
    <dbReference type="NCBI Taxonomy" id="35622"/>
    <lineage>
        <taxon>Bacteria</taxon>
        <taxon>Bacillati</taxon>
        <taxon>Actinomycetota</taxon>
        <taxon>Actinomycetes</taxon>
        <taxon>Streptosporangiales</taxon>
        <taxon>Thermomonosporaceae</taxon>
        <taxon>Thermostaphylospora</taxon>
    </lineage>
</organism>
<keyword evidence="2" id="KW-1185">Reference proteome</keyword>
<protein>
    <submittedName>
        <fullName evidence="1">Uncharacterized protein</fullName>
    </submittedName>
</protein>
<dbReference type="STRING" id="35622.SAMN04489764_2663"/>
<sequence length="128" mass="14367">MAVGRGIRDFVKRFRRNRLEAALRAELTPADMRALDALTKEKQLAVVGMLSAYLQVRQGVEEAEVMRMVAEFIPDLHDSRGMAPGAVHNAYTTVIFHLLDELAAARHEPVEQTWQRVAAELTRRASSP</sequence>
<reference evidence="1 2" key="1">
    <citation type="submission" date="2016-10" db="EMBL/GenBank/DDBJ databases">
        <authorList>
            <person name="de Groot N.N."/>
        </authorList>
    </citation>
    <scope>NUCLEOTIDE SEQUENCE [LARGE SCALE GENOMIC DNA]</scope>
    <source>
        <strain evidence="1 2">DSM 43794</strain>
    </source>
</reference>
<name>A0A1H1EWF1_9ACTN</name>
<evidence type="ECO:0000313" key="1">
    <source>
        <dbReference type="EMBL" id="SDQ93057.1"/>
    </source>
</evidence>
<dbReference type="Proteomes" id="UP000217103">
    <property type="component" value="Unassembled WGS sequence"/>
</dbReference>
<gene>
    <name evidence="1" type="ORF">SAMN04489764_2663</name>
</gene>
<accession>A0A1H1EWF1</accession>
<dbReference type="AlphaFoldDB" id="A0A1H1EWF1"/>
<proteinExistence type="predicted"/>
<dbReference type="EMBL" id="FNKK01000002">
    <property type="protein sequence ID" value="SDQ93057.1"/>
    <property type="molecule type" value="Genomic_DNA"/>
</dbReference>